<dbReference type="CDD" id="cd01127">
    <property type="entry name" value="TrwB_TraG_TraD_VirD4"/>
    <property type="match status" value="1"/>
</dbReference>
<keyword evidence="4 6" id="KW-1133">Transmembrane helix</keyword>
<dbReference type="GO" id="GO:0005886">
    <property type="term" value="C:plasma membrane"/>
    <property type="evidence" value="ECO:0007669"/>
    <property type="project" value="UniProtKB-SubCell"/>
</dbReference>
<keyword evidence="9" id="KW-1185">Reference proteome</keyword>
<organism evidence="8 9">
    <name type="scientific">Arenicella xantha</name>
    <dbReference type="NCBI Taxonomy" id="644221"/>
    <lineage>
        <taxon>Bacteria</taxon>
        <taxon>Pseudomonadati</taxon>
        <taxon>Pseudomonadota</taxon>
        <taxon>Gammaproteobacteria</taxon>
        <taxon>Arenicellales</taxon>
        <taxon>Arenicellaceae</taxon>
        <taxon>Arenicella</taxon>
    </lineage>
</organism>
<dbReference type="OrthoDB" id="6045057at2"/>
<keyword evidence="5 6" id="KW-0472">Membrane</keyword>
<evidence type="ECO:0000313" key="9">
    <source>
        <dbReference type="Proteomes" id="UP000253083"/>
    </source>
</evidence>
<accession>A0A395JPF9</accession>
<proteinExistence type="predicted"/>
<evidence type="ECO:0000256" key="1">
    <source>
        <dbReference type="ARBA" id="ARBA00004651"/>
    </source>
</evidence>
<dbReference type="RefSeq" id="WP_113953082.1">
    <property type="nucleotide sequence ID" value="NZ_QNRT01000001.1"/>
</dbReference>
<evidence type="ECO:0000259" key="7">
    <source>
        <dbReference type="Pfam" id="PF12696"/>
    </source>
</evidence>
<dbReference type="Gene3D" id="3.40.50.300">
    <property type="entry name" value="P-loop containing nucleotide triphosphate hydrolases"/>
    <property type="match status" value="2"/>
</dbReference>
<dbReference type="PANTHER" id="PTHR37937">
    <property type="entry name" value="CONJUGATIVE TRANSFER: DNA TRANSPORT"/>
    <property type="match status" value="1"/>
</dbReference>
<feature type="transmembrane region" description="Helical" evidence="6">
    <location>
        <begin position="92"/>
        <end position="111"/>
    </location>
</feature>
<reference evidence="8 9" key="1">
    <citation type="submission" date="2018-06" db="EMBL/GenBank/DDBJ databases">
        <title>Genomic Encyclopedia of Type Strains, Phase IV (KMG-IV): sequencing the most valuable type-strain genomes for metagenomic binning, comparative biology and taxonomic classification.</title>
        <authorList>
            <person name="Goeker M."/>
        </authorList>
    </citation>
    <scope>NUCLEOTIDE SEQUENCE [LARGE SCALE GENOMIC DNA]</scope>
    <source>
        <strain evidence="8 9">DSM 24032</strain>
    </source>
</reference>
<evidence type="ECO:0000256" key="6">
    <source>
        <dbReference type="SAM" id="Phobius"/>
    </source>
</evidence>
<dbReference type="InterPro" id="IPR032689">
    <property type="entry name" value="TraG-D_C"/>
</dbReference>
<feature type="transmembrane region" description="Helical" evidence="6">
    <location>
        <begin position="221"/>
        <end position="237"/>
    </location>
</feature>
<dbReference type="EMBL" id="QNRT01000001">
    <property type="protein sequence ID" value="RBP53524.1"/>
    <property type="molecule type" value="Genomic_DNA"/>
</dbReference>
<gene>
    <name evidence="8" type="ORF">DFR28_101911</name>
</gene>
<dbReference type="InterPro" id="IPR051539">
    <property type="entry name" value="T4SS-coupling_protein"/>
</dbReference>
<name>A0A395JPF9_9GAMM</name>
<evidence type="ECO:0000256" key="4">
    <source>
        <dbReference type="ARBA" id="ARBA00022989"/>
    </source>
</evidence>
<dbReference type="Pfam" id="PF12696">
    <property type="entry name" value="TraG-D_C"/>
    <property type="match status" value="1"/>
</dbReference>
<dbReference type="InParanoid" id="A0A395JPF9"/>
<evidence type="ECO:0000256" key="2">
    <source>
        <dbReference type="ARBA" id="ARBA00022475"/>
    </source>
</evidence>
<evidence type="ECO:0000313" key="8">
    <source>
        <dbReference type="EMBL" id="RBP53524.1"/>
    </source>
</evidence>
<dbReference type="PANTHER" id="PTHR37937:SF1">
    <property type="entry name" value="CONJUGATIVE TRANSFER: DNA TRANSPORT"/>
    <property type="match status" value="1"/>
</dbReference>
<dbReference type="Proteomes" id="UP000253083">
    <property type="component" value="Unassembled WGS sequence"/>
</dbReference>
<comment type="caution">
    <text evidence="8">The sequence shown here is derived from an EMBL/GenBank/DDBJ whole genome shotgun (WGS) entry which is preliminary data.</text>
</comment>
<comment type="subcellular location">
    <subcellularLocation>
        <location evidence="1">Cell membrane</location>
        <topology evidence="1">Multi-pass membrane protein</topology>
    </subcellularLocation>
</comment>
<protein>
    <submittedName>
        <fullName evidence="8">TraM-binding TraD/TraG-like protein</fullName>
    </submittedName>
</protein>
<evidence type="ECO:0000256" key="3">
    <source>
        <dbReference type="ARBA" id="ARBA00022692"/>
    </source>
</evidence>
<keyword evidence="2" id="KW-1003">Cell membrane</keyword>
<dbReference type="AlphaFoldDB" id="A0A395JPF9"/>
<dbReference type="SUPFAM" id="SSF52540">
    <property type="entry name" value="P-loop containing nucleoside triphosphate hydrolases"/>
    <property type="match status" value="1"/>
</dbReference>
<feature type="transmembrane region" description="Helical" evidence="6">
    <location>
        <begin position="117"/>
        <end position="137"/>
    </location>
</feature>
<feature type="domain" description="TraD/TraG TraM recognition site" evidence="7">
    <location>
        <begin position="598"/>
        <end position="680"/>
    </location>
</feature>
<dbReference type="InterPro" id="IPR027417">
    <property type="entry name" value="P-loop_NTPase"/>
</dbReference>
<sequence>MGLLEFMTLRGIQTAFAFCFLNGQFAIRQAIQFKWRGNVPIGIYWETDIPAEAPYLGMQPHGSHDWKIQRAYHSLLANYGADRLHFDRTFKYLPGLLLLVPLLQWSFTWTVNSNWEVYELVMAFWTSLAVFIALAPCMSSTYVWRWLLPAVLVTPSEEKASLDVLSRCLVRLRPSDDIPKDLADKYRVGDIDADGDSVVGQVLAADFEVSALYLQIRETRIAFFFAGLILMLATWLPTDFTAFGVGSKSTLLFLLIVGLFVYEVTQPAPSQLRAEVMDKAAKQSATEYLRDSAGRDYWQNIEKAKVEQQTKAAADKSPLFHFGVSTGVLASRRDPFAPASQDMPVTLSQNDLSTHVFALGASGTGKTSAIIRPISSQWLNHKAGGLLVLDGKGQLAEELEDAPGYTVISPERCDYNAIEGLYPEEIADSCQAIFGGKSKEVSIFDDAARNAILNAAILLHESDADYTIKAIFRLLDNEEEREELMRAVAEPTPLFARACEYWLIEYAEYSDRVKSSVMVTAKTWLTPVVQNRYLARWNDCATGERIEAVCDGALVGLSLPEAKYGKAGNLISMFAMRRIYQAVKLRGDAWRKAGGAQVLMVADEVQNLVGQADLEMVPIARSLGLTMLWSTQNIDGLNSRLGKEETQQLLGNFSNLIAFSPRTNLSDEFVAKRVGEVWRTVVERFNGFPDSRFSIESFVHSGTAKIMHATPDEPLISRNVNFGRMGHVAGSENLLYGSFKMHMLFRKLLRLPMPDMPDIKEPYADVQIKPSKVVTADEIDSLLSRQGLALAVFRRAGVLRRDVIVTKPMYSFGGDHV</sequence>
<evidence type="ECO:0000256" key="5">
    <source>
        <dbReference type="ARBA" id="ARBA00023136"/>
    </source>
</evidence>
<keyword evidence="3 6" id="KW-0812">Transmembrane</keyword>